<dbReference type="InterPro" id="IPR021527">
    <property type="entry name" value="DUF2795"/>
</dbReference>
<sequence>MADTPNPIQMQKFLSGVDYPASRDDLVEHAKSQGADNDVLEHLQQMPDRTYDGPNAVSQEFSRS</sequence>
<dbReference type="STRING" id="115433.SAMN05421835_102471"/>
<proteinExistence type="predicted"/>
<dbReference type="AlphaFoldDB" id="A0A1I3MUN1"/>
<dbReference type="Pfam" id="PF11387">
    <property type="entry name" value="DUF2795"/>
    <property type="match status" value="1"/>
</dbReference>
<dbReference type="OrthoDB" id="6161020at2"/>
<evidence type="ECO:0008006" key="3">
    <source>
        <dbReference type="Google" id="ProtNLM"/>
    </source>
</evidence>
<dbReference type="Proteomes" id="UP000199025">
    <property type="component" value="Unassembled WGS sequence"/>
</dbReference>
<name>A0A1I3MUN1_9PSEU</name>
<evidence type="ECO:0000313" key="2">
    <source>
        <dbReference type="Proteomes" id="UP000199025"/>
    </source>
</evidence>
<protein>
    <recommendedName>
        <fullName evidence="3">DUF2795 domain-containing protein</fullName>
    </recommendedName>
</protein>
<evidence type="ECO:0000313" key="1">
    <source>
        <dbReference type="EMBL" id="SFJ00386.1"/>
    </source>
</evidence>
<gene>
    <name evidence="1" type="ORF">SAMN05421835_102471</name>
</gene>
<accession>A0A1I3MUN1</accession>
<reference evidence="1 2" key="1">
    <citation type="submission" date="2016-10" db="EMBL/GenBank/DDBJ databases">
        <authorList>
            <person name="de Groot N.N."/>
        </authorList>
    </citation>
    <scope>NUCLEOTIDE SEQUENCE [LARGE SCALE GENOMIC DNA]</scope>
    <source>
        <strain evidence="1 2">DSM 44468</strain>
    </source>
</reference>
<organism evidence="1 2">
    <name type="scientific">Amycolatopsis sacchari</name>
    <dbReference type="NCBI Taxonomy" id="115433"/>
    <lineage>
        <taxon>Bacteria</taxon>
        <taxon>Bacillati</taxon>
        <taxon>Actinomycetota</taxon>
        <taxon>Actinomycetes</taxon>
        <taxon>Pseudonocardiales</taxon>
        <taxon>Pseudonocardiaceae</taxon>
        <taxon>Amycolatopsis</taxon>
    </lineage>
</organism>
<keyword evidence="2" id="KW-1185">Reference proteome</keyword>
<dbReference type="EMBL" id="FORP01000002">
    <property type="protein sequence ID" value="SFJ00386.1"/>
    <property type="molecule type" value="Genomic_DNA"/>
</dbReference>
<dbReference type="RefSeq" id="WP_091504756.1">
    <property type="nucleotide sequence ID" value="NZ_CBDQZW010000007.1"/>
</dbReference>